<evidence type="ECO:0000313" key="2">
    <source>
        <dbReference type="EMBL" id="CAG6645223.1"/>
    </source>
</evidence>
<dbReference type="EMBL" id="HBUF01135941">
    <property type="protein sequence ID" value="CAG6645225.1"/>
    <property type="molecule type" value="Transcribed_RNA"/>
</dbReference>
<feature type="transmembrane region" description="Helical" evidence="1">
    <location>
        <begin position="26"/>
        <end position="49"/>
    </location>
</feature>
<keyword evidence="1" id="KW-1133">Transmembrane helix</keyword>
<dbReference type="EMBL" id="HBUF01135940">
    <property type="protein sequence ID" value="CAG6645224.1"/>
    <property type="molecule type" value="Transcribed_RNA"/>
</dbReference>
<evidence type="ECO:0000256" key="1">
    <source>
        <dbReference type="SAM" id="Phobius"/>
    </source>
</evidence>
<accession>A0A8D8W315</accession>
<feature type="transmembrane region" description="Helical" evidence="1">
    <location>
        <begin position="69"/>
        <end position="90"/>
    </location>
</feature>
<dbReference type="EMBL" id="HBUF01135939">
    <property type="protein sequence ID" value="CAG6645223.1"/>
    <property type="molecule type" value="Transcribed_RNA"/>
</dbReference>
<name>A0A8D8W315_9HEMI</name>
<keyword evidence="1" id="KW-0472">Membrane</keyword>
<keyword evidence="1" id="KW-0812">Transmembrane</keyword>
<sequence length="109" mass="12575">MIENEIDSRIVNCSSTIHDNCMTADVLVFLFISIQVLLYVPIAWIPTYAVHSSLFLVSYNFLKKKKFPVFSPSFFFLFSSPPFLSFFFFFEKGLGVRGSWEIRGGKVRV</sequence>
<proteinExistence type="predicted"/>
<organism evidence="2">
    <name type="scientific">Cacopsylla melanoneura</name>
    <dbReference type="NCBI Taxonomy" id="428564"/>
    <lineage>
        <taxon>Eukaryota</taxon>
        <taxon>Metazoa</taxon>
        <taxon>Ecdysozoa</taxon>
        <taxon>Arthropoda</taxon>
        <taxon>Hexapoda</taxon>
        <taxon>Insecta</taxon>
        <taxon>Pterygota</taxon>
        <taxon>Neoptera</taxon>
        <taxon>Paraneoptera</taxon>
        <taxon>Hemiptera</taxon>
        <taxon>Sternorrhyncha</taxon>
        <taxon>Psylloidea</taxon>
        <taxon>Psyllidae</taxon>
        <taxon>Psyllinae</taxon>
        <taxon>Cacopsylla</taxon>
    </lineage>
</organism>
<protein>
    <recommendedName>
        <fullName evidence="3">Transmembrane protein</fullName>
    </recommendedName>
</protein>
<evidence type="ECO:0008006" key="3">
    <source>
        <dbReference type="Google" id="ProtNLM"/>
    </source>
</evidence>
<dbReference type="AlphaFoldDB" id="A0A8D8W315"/>
<reference evidence="2" key="1">
    <citation type="submission" date="2021-05" db="EMBL/GenBank/DDBJ databases">
        <authorList>
            <person name="Alioto T."/>
            <person name="Alioto T."/>
            <person name="Gomez Garrido J."/>
        </authorList>
    </citation>
    <scope>NUCLEOTIDE SEQUENCE</scope>
</reference>